<dbReference type="NCBIfam" id="TIGR01891">
    <property type="entry name" value="amidohydrolases"/>
    <property type="match status" value="1"/>
</dbReference>
<dbReference type="InterPro" id="IPR011650">
    <property type="entry name" value="Peptidase_M20_dimer"/>
</dbReference>
<feature type="signal peptide" evidence="2">
    <location>
        <begin position="1"/>
        <end position="19"/>
    </location>
</feature>
<dbReference type="Pfam" id="PF01546">
    <property type="entry name" value="Peptidase_M20"/>
    <property type="match status" value="1"/>
</dbReference>
<organism evidence="4 5">
    <name type="scientific">Pacificimonas pallii</name>
    <dbReference type="NCBI Taxonomy" id="2827236"/>
    <lineage>
        <taxon>Bacteria</taxon>
        <taxon>Pseudomonadati</taxon>
        <taxon>Pseudomonadota</taxon>
        <taxon>Alphaproteobacteria</taxon>
        <taxon>Sphingomonadales</taxon>
        <taxon>Sphingosinicellaceae</taxon>
        <taxon>Pacificimonas</taxon>
    </lineage>
</organism>
<sequence>MRHVAIAAALIGTVLSAPAAADELSDAVAADTPYLLDLYKHLHANPEVSGQEIETAARMASELNALGFRVTEQVGGTGVVGVMANGNGPTVMIRADMDGLPVTEETGLPYASKRTVTVKSGGTSGVMHACGHDIHMSSWVGTARYLSGNRDAWSGTLVMIAQPAEETGLGAKAMLDDGLYERFPRPDHAIALHDAAQLPAGQIAMVPGFAMANVDSVDIVVHGEGGHGAYPHTTKDPIVVAARIVGSLQTLVSRETNPQDPAVVTVGAFNAGTKHNIIPNEARLQITVRSYTDAVREHLLTGIRRIAAAEAQAAGIPEDKMPDVSWEDIYTPATFNTIEQTEALEDLFRARFGEDRVIRATPVMGGEDFSRYHRADRNVESTLFWVGGARAEAIEAAGGDMTKLPSLHSSKWAPDPAPTITTGVEAMTAAALSLFAGS</sequence>
<proteinExistence type="predicted"/>
<gene>
    <name evidence="4" type="ORF">KCG44_04395</name>
</gene>
<keyword evidence="5" id="KW-1185">Reference proteome</keyword>
<dbReference type="Pfam" id="PF07687">
    <property type="entry name" value="M20_dimer"/>
    <property type="match status" value="1"/>
</dbReference>
<dbReference type="Proteomes" id="UP000722336">
    <property type="component" value="Unassembled WGS sequence"/>
</dbReference>
<evidence type="ECO:0000259" key="3">
    <source>
        <dbReference type="Pfam" id="PF07687"/>
    </source>
</evidence>
<dbReference type="PIRSF" id="PIRSF005962">
    <property type="entry name" value="Pept_M20D_amidohydro"/>
    <property type="match status" value="1"/>
</dbReference>
<dbReference type="InterPro" id="IPR002933">
    <property type="entry name" value="Peptidase_M20"/>
</dbReference>
<feature type="domain" description="Peptidase M20 dimerisation" evidence="3">
    <location>
        <begin position="214"/>
        <end position="311"/>
    </location>
</feature>
<keyword evidence="2" id="KW-0732">Signal</keyword>
<name>A0ABS6SDN3_9SPHN</name>
<evidence type="ECO:0000256" key="2">
    <source>
        <dbReference type="SAM" id="SignalP"/>
    </source>
</evidence>
<evidence type="ECO:0000313" key="5">
    <source>
        <dbReference type="Proteomes" id="UP000722336"/>
    </source>
</evidence>
<feature type="chain" id="PRO_5046977126" evidence="2">
    <location>
        <begin position="20"/>
        <end position="438"/>
    </location>
</feature>
<comment type="caution">
    <text evidence="4">The sequence shown here is derived from an EMBL/GenBank/DDBJ whole genome shotgun (WGS) entry which is preliminary data.</text>
</comment>
<dbReference type="PANTHER" id="PTHR11014">
    <property type="entry name" value="PEPTIDASE M20 FAMILY MEMBER"/>
    <property type="match status" value="1"/>
</dbReference>
<protein>
    <submittedName>
        <fullName evidence="4">Amidohydrolase</fullName>
    </submittedName>
</protein>
<dbReference type="EMBL" id="JAGSPA010000001">
    <property type="protein sequence ID" value="MBV7256021.1"/>
    <property type="molecule type" value="Genomic_DNA"/>
</dbReference>
<dbReference type="InterPro" id="IPR017439">
    <property type="entry name" value="Amidohydrolase"/>
</dbReference>
<reference evidence="4 5" key="1">
    <citation type="submission" date="2021-04" db="EMBL/GenBank/DDBJ databases">
        <authorList>
            <person name="Pira H."/>
            <person name="Risdian C."/>
            <person name="Wink J."/>
        </authorList>
    </citation>
    <scope>NUCLEOTIDE SEQUENCE [LARGE SCALE GENOMIC DNA]</scope>
    <source>
        <strain evidence="4 5">WHA3</strain>
    </source>
</reference>
<evidence type="ECO:0000313" key="4">
    <source>
        <dbReference type="EMBL" id="MBV7256021.1"/>
    </source>
</evidence>
<dbReference type="RefSeq" id="WP_218444452.1">
    <property type="nucleotide sequence ID" value="NZ_JAGSPA010000001.1"/>
</dbReference>
<keyword evidence="1" id="KW-0378">Hydrolase</keyword>
<accession>A0ABS6SDN3</accession>
<evidence type="ECO:0000256" key="1">
    <source>
        <dbReference type="ARBA" id="ARBA00022801"/>
    </source>
</evidence>
<dbReference type="PANTHER" id="PTHR11014:SF63">
    <property type="entry name" value="METALLOPEPTIDASE, PUTATIVE (AFU_ORTHOLOGUE AFUA_6G09600)-RELATED"/>
    <property type="match status" value="1"/>
</dbReference>